<dbReference type="SUPFAM" id="SSF50447">
    <property type="entry name" value="Translation proteins"/>
    <property type="match status" value="1"/>
</dbReference>
<dbReference type="GO" id="GO:0005525">
    <property type="term" value="F:GTP binding"/>
    <property type="evidence" value="ECO:0007669"/>
    <property type="project" value="UniProtKB-KW"/>
</dbReference>
<accession>A0A7R8WDQ6</accession>
<keyword evidence="1" id="KW-0547">Nucleotide-binding</keyword>
<evidence type="ECO:0000256" key="3">
    <source>
        <dbReference type="SAM" id="MobiDB-lite"/>
    </source>
</evidence>
<protein>
    <submittedName>
        <fullName evidence="4">Uncharacterized protein</fullName>
    </submittedName>
</protein>
<dbReference type="InterPro" id="IPR000795">
    <property type="entry name" value="T_Tr_GTP-bd_dom"/>
</dbReference>
<evidence type="ECO:0000256" key="1">
    <source>
        <dbReference type="ARBA" id="ARBA00022741"/>
    </source>
</evidence>
<feature type="region of interest" description="Disordered" evidence="3">
    <location>
        <begin position="18"/>
        <end position="49"/>
    </location>
</feature>
<dbReference type="PROSITE" id="PS51722">
    <property type="entry name" value="G_TR_2"/>
    <property type="match status" value="1"/>
</dbReference>
<dbReference type="FunFam" id="2.40.30.10:FF:000014">
    <property type="entry name" value="Probable GTP-binding protein 1"/>
    <property type="match status" value="1"/>
</dbReference>
<dbReference type="PANTHER" id="PTHR43721">
    <property type="entry name" value="ELONGATION FACTOR TU-RELATED"/>
    <property type="match status" value="1"/>
</dbReference>
<keyword evidence="2" id="KW-0342">GTP-binding</keyword>
<dbReference type="PANTHER" id="PTHR43721:SF3">
    <property type="entry name" value="GTP-BINDING PROTEIN 2"/>
    <property type="match status" value="1"/>
</dbReference>
<dbReference type="AlphaFoldDB" id="A0A7R8WDQ6"/>
<dbReference type="Gene3D" id="3.40.50.300">
    <property type="entry name" value="P-loop containing nucleotide triphosphate hydrolases"/>
    <property type="match status" value="1"/>
</dbReference>
<dbReference type="GO" id="GO:0003746">
    <property type="term" value="F:translation elongation factor activity"/>
    <property type="evidence" value="ECO:0007669"/>
    <property type="project" value="TreeGrafter"/>
</dbReference>
<dbReference type="Gene3D" id="2.40.30.10">
    <property type="entry name" value="Translation factors"/>
    <property type="match status" value="1"/>
</dbReference>
<evidence type="ECO:0000256" key="2">
    <source>
        <dbReference type="ARBA" id="ARBA00023134"/>
    </source>
</evidence>
<dbReference type="InterPro" id="IPR027417">
    <property type="entry name" value="P-loop_NTPase"/>
</dbReference>
<dbReference type="FunFam" id="3.40.50.300:FF:000091">
    <property type="entry name" value="Probable GTP-binding protein 1"/>
    <property type="match status" value="1"/>
</dbReference>
<dbReference type="InterPro" id="IPR035531">
    <property type="entry name" value="GTPBP1-like"/>
</dbReference>
<feature type="compositionally biased region" description="Acidic residues" evidence="3">
    <location>
        <begin position="34"/>
        <end position="48"/>
    </location>
</feature>
<gene>
    <name evidence="4" type="ORF">CTOB1V02_LOCUS5361</name>
</gene>
<dbReference type="InterPro" id="IPR009000">
    <property type="entry name" value="Transl_B-barrel_sf"/>
</dbReference>
<dbReference type="InterPro" id="IPR050055">
    <property type="entry name" value="EF-Tu_GTPase"/>
</dbReference>
<proteinExistence type="predicted"/>
<sequence length="609" mass="66376">MAFTFGGTDLGALAGFFGGPDRKRKAFDGQTDGNDSDSLSEMDPEDGLGDISCYESPSSLPPEPEWGNVEYKLKLMNPTRYRFEHLVTQMKWRLREGQGEAIYEIGVQDCGRIKGLTAQEMRGSLETLQRMADKLGATVSVLRERSVDAGEGNYRKTAEILVRKIPDDQVLIELRVAVLGNADVGKSTVLGVLTQGELDNGRGGARLFRHLHEIQSGRTSSISHEIMGFSDKGSVVNYLHCRTAEEIVASASKLITFIDLAGHRKYMRTTICGLTGYSPHYAMLVVGANTGLAGTTKEHLGLALALEVPIMVVVTKVDRTTPSVLSQTLESLESVLKSTANLLPIRISDEDDVITARANQEHENCVPIFCVSNVTGAGLDLLTKFLYVLPPRVSNKERELLEQEAVHFQVDEMWDIPDVGSVVGGLLKTGVVTEHMELALGPTENGSFVPVRIESIHRNRTVCRSVRASQSASLALSSRSNPDLLSRIRKGMVLLPLTAIAENISGSLYFQASITLIRHPEGAITQGFCTTVHIGNVCQRAKVVGIFLGNQGLRTNEKTAVLFRFCRAPEYIQRGAQVFFFSAGIEGIGEVTHLFPLLSPSSSSDEEAP</sequence>
<dbReference type="SUPFAM" id="SSF52540">
    <property type="entry name" value="P-loop containing nucleoside triphosphate hydrolases"/>
    <property type="match status" value="1"/>
</dbReference>
<dbReference type="GO" id="GO:0003924">
    <property type="term" value="F:GTPase activity"/>
    <property type="evidence" value="ECO:0007669"/>
    <property type="project" value="InterPro"/>
</dbReference>
<dbReference type="CDD" id="cd04165">
    <property type="entry name" value="GTPBP1_like"/>
    <property type="match status" value="1"/>
</dbReference>
<dbReference type="EMBL" id="OB661150">
    <property type="protein sequence ID" value="CAD7227454.1"/>
    <property type="molecule type" value="Genomic_DNA"/>
</dbReference>
<dbReference type="Pfam" id="PF00009">
    <property type="entry name" value="GTP_EFTU"/>
    <property type="match status" value="1"/>
</dbReference>
<organism evidence="4">
    <name type="scientific">Cyprideis torosa</name>
    <dbReference type="NCBI Taxonomy" id="163714"/>
    <lineage>
        <taxon>Eukaryota</taxon>
        <taxon>Metazoa</taxon>
        <taxon>Ecdysozoa</taxon>
        <taxon>Arthropoda</taxon>
        <taxon>Crustacea</taxon>
        <taxon>Oligostraca</taxon>
        <taxon>Ostracoda</taxon>
        <taxon>Podocopa</taxon>
        <taxon>Podocopida</taxon>
        <taxon>Cytherocopina</taxon>
        <taxon>Cytheroidea</taxon>
        <taxon>Cytherideidae</taxon>
        <taxon>Cyprideis</taxon>
    </lineage>
</organism>
<dbReference type="OrthoDB" id="248233at2759"/>
<reference evidence="4" key="1">
    <citation type="submission" date="2020-11" db="EMBL/GenBank/DDBJ databases">
        <authorList>
            <person name="Tran Van P."/>
        </authorList>
    </citation>
    <scope>NUCLEOTIDE SEQUENCE</scope>
</reference>
<evidence type="ECO:0000313" key="4">
    <source>
        <dbReference type="EMBL" id="CAD7227454.1"/>
    </source>
</evidence>
<name>A0A7R8WDQ6_9CRUS</name>